<organism evidence="1 2">
    <name type="scientific">Halanaerobium saccharolyticum</name>
    <dbReference type="NCBI Taxonomy" id="43595"/>
    <lineage>
        <taxon>Bacteria</taxon>
        <taxon>Bacillati</taxon>
        <taxon>Bacillota</taxon>
        <taxon>Clostridia</taxon>
        <taxon>Halanaerobiales</taxon>
        <taxon>Halanaerobiaceae</taxon>
        <taxon>Halanaerobium</taxon>
    </lineage>
</organism>
<proteinExistence type="predicted"/>
<dbReference type="AlphaFoldDB" id="A0A4R6LHU9"/>
<evidence type="ECO:0000313" key="2">
    <source>
        <dbReference type="Proteomes" id="UP000295064"/>
    </source>
</evidence>
<protein>
    <submittedName>
        <fullName evidence="1">Uncharacterized protein</fullName>
    </submittedName>
</protein>
<comment type="caution">
    <text evidence="1">The sequence shown here is derived from an EMBL/GenBank/DDBJ whole genome shotgun (WGS) entry which is preliminary data.</text>
</comment>
<reference evidence="1 2" key="1">
    <citation type="submission" date="2019-03" db="EMBL/GenBank/DDBJ databases">
        <title>Subsurface microbial communities from deep shales in Ohio and West Virginia, USA.</title>
        <authorList>
            <person name="Wrighton K."/>
        </authorList>
    </citation>
    <scope>NUCLEOTIDE SEQUENCE [LARGE SCALE GENOMIC DNA]</scope>
    <source>
        <strain evidence="1 2">MA284_T2</strain>
    </source>
</reference>
<dbReference type="Proteomes" id="UP000295064">
    <property type="component" value="Unassembled WGS sequence"/>
</dbReference>
<dbReference type="EMBL" id="SNWX01000032">
    <property type="protein sequence ID" value="TDO77712.1"/>
    <property type="molecule type" value="Genomic_DNA"/>
</dbReference>
<dbReference type="RefSeq" id="WP_133516092.1">
    <property type="nucleotide sequence ID" value="NZ_SNWX01000032.1"/>
</dbReference>
<accession>A0A4R6LHU9</accession>
<sequence length="85" mass="9740">MWKLKEFERSMYKIIEVIDEDGNVVKTFVADQLTYAEKKKKAQLIAAAPDLLQAAGEAQDYLKEFPEESLGKKLGYELECIIKKV</sequence>
<name>A0A4R6LHU9_9FIRM</name>
<gene>
    <name evidence="1" type="ORF">DFR79_13244</name>
</gene>
<evidence type="ECO:0000313" key="1">
    <source>
        <dbReference type="EMBL" id="TDO77712.1"/>
    </source>
</evidence>